<name>A0A9X9MEW7_BLUGR</name>
<dbReference type="EMBL" id="LR026988">
    <property type="protein sequence ID" value="VDB83709.1"/>
    <property type="molecule type" value="Genomic_DNA"/>
</dbReference>
<dbReference type="Proteomes" id="UP000324639">
    <property type="component" value="Chromosome Bgt_-05"/>
</dbReference>
<evidence type="ECO:0000313" key="2">
    <source>
        <dbReference type="Proteomes" id="UP000324639"/>
    </source>
</evidence>
<evidence type="ECO:0000313" key="1">
    <source>
        <dbReference type="EMBL" id="VDB83709.1"/>
    </source>
</evidence>
<protein>
    <submittedName>
        <fullName evidence="1">Bgt-50191</fullName>
    </submittedName>
</protein>
<accession>A0A9X9MEW7</accession>
<gene>
    <name evidence="1" type="ORF">BGT96224V316_LOCUS2900</name>
</gene>
<proteinExistence type="predicted"/>
<reference evidence="1 2" key="1">
    <citation type="submission" date="2018-08" db="EMBL/GenBank/DDBJ databases">
        <authorList>
            <person name="Muller C M."/>
        </authorList>
    </citation>
    <scope>NUCLEOTIDE SEQUENCE [LARGE SCALE GENOMIC DNA]</scope>
</reference>
<keyword evidence="2" id="KW-1185">Reference proteome</keyword>
<organism evidence="1 2">
    <name type="scientific">Blumeria graminis f. sp. tritici</name>
    <dbReference type="NCBI Taxonomy" id="62690"/>
    <lineage>
        <taxon>Eukaryota</taxon>
        <taxon>Fungi</taxon>
        <taxon>Dikarya</taxon>
        <taxon>Ascomycota</taxon>
        <taxon>Pezizomycotina</taxon>
        <taxon>Leotiomycetes</taxon>
        <taxon>Erysiphales</taxon>
        <taxon>Erysiphaceae</taxon>
        <taxon>Blumeria</taxon>
    </lineage>
</organism>
<dbReference type="AlphaFoldDB" id="A0A9X9MEW7"/>
<sequence length="23" mass="2712">MRYLQISYLSLVTSRNSLCHDVI</sequence>